<sequence length="103" mass="10761">MAKKYNYNFIRKKSEGGGSAVRLAAVSGGLFVIDAVISFIFGGQAGVYVGAVALFAMLTAVYGFYLGLKSFGETKVSHSRSVIGSVSCGVLAVLWLALFLIGV</sequence>
<evidence type="ECO:0000313" key="2">
    <source>
        <dbReference type="EMBL" id="HIX77951.1"/>
    </source>
</evidence>
<dbReference type="EMBL" id="DXEK01000166">
    <property type="protein sequence ID" value="HIX77951.1"/>
    <property type="molecule type" value="Genomic_DNA"/>
</dbReference>
<protein>
    <submittedName>
        <fullName evidence="2">Uncharacterized protein</fullName>
    </submittedName>
</protein>
<keyword evidence="1" id="KW-0812">Transmembrane</keyword>
<name>A0A9D2BJ11_9FIRM</name>
<gene>
    <name evidence="2" type="ORF">H9734_10205</name>
</gene>
<dbReference type="Proteomes" id="UP000886890">
    <property type="component" value="Unassembled WGS sequence"/>
</dbReference>
<accession>A0A9D2BJ11</accession>
<feature type="transmembrane region" description="Helical" evidence="1">
    <location>
        <begin position="80"/>
        <end position="101"/>
    </location>
</feature>
<feature type="transmembrane region" description="Helical" evidence="1">
    <location>
        <begin position="47"/>
        <end position="68"/>
    </location>
</feature>
<reference evidence="2" key="2">
    <citation type="submission" date="2021-04" db="EMBL/GenBank/DDBJ databases">
        <authorList>
            <person name="Gilroy R."/>
        </authorList>
    </citation>
    <scope>NUCLEOTIDE SEQUENCE</scope>
    <source>
        <strain evidence="2">CHK183-1962</strain>
    </source>
</reference>
<comment type="caution">
    <text evidence="2">The sequence shown here is derived from an EMBL/GenBank/DDBJ whole genome shotgun (WGS) entry which is preliminary data.</text>
</comment>
<dbReference type="AlphaFoldDB" id="A0A9D2BJ11"/>
<reference evidence="2" key="1">
    <citation type="journal article" date="2021" name="PeerJ">
        <title>Extensive microbial diversity within the chicken gut microbiome revealed by metagenomics and culture.</title>
        <authorList>
            <person name="Gilroy R."/>
            <person name="Ravi A."/>
            <person name="Getino M."/>
            <person name="Pursley I."/>
            <person name="Horton D.L."/>
            <person name="Alikhan N.F."/>
            <person name="Baker D."/>
            <person name="Gharbi K."/>
            <person name="Hall N."/>
            <person name="Watson M."/>
            <person name="Adriaenssens E.M."/>
            <person name="Foster-Nyarko E."/>
            <person name="Jarju S."/>
            <person name="Secka A."/>
            <person name="Antonio M."/>
            <person name="Oren A."/>
            <person name="Chaudhuri R.R."/>
            <person name="La Ragione R."/>
            <person name="Hildebrand F."/>
            <person name="Pallen M.J."/>
        </authorList>
    </citation>
    <scope>NUCLEOTIDE SEQUENCE</scope>
    <source>
        <strain evidence="2">CHK183-1962</strain>
    </source>
</reference>
<organism evidence="2 3">
    <name type="scientific">Candidatus Fusicatenibacter merdavium</name>
    <dbReference type="NCBI Taxonomy" id="2838600"/>
    <lineage>
        <taxon>Bacteria</taxon>
        <taxon>Bacillati</taxon>
        <taxon>Bacillota</taxon>
        <taxon>Clostridia</taxon>
        <taxon>Lachnospirales</taxon>
        <taxon>Lachnospiraceae</taxon>
        <taxon>Fusicatenibacter</taxon>
    </lineage>
</organism>
<keyword evidence="1" id="KW-1133">Transmembrane helix</keyword>
<keyword evidence="1" id="KW-0472">Membrane</keyword>
<feature type="transmembrane region" description="Helical" evidence="1">
    <location>
        <begin position="20"/>
        <end position="41"/>
    </location>
</feature>
<proteinExistence type="predicted"/>
<evidence type="ECO:0000256" key="1">
    <source>
        <dbReference type="SAM" id="Phobius"/>
    </source>
</evidence>
<evidence type="ECO:0000313" key="3">
    <source>
        <dbReference type="Proteomes" id="UP000886890"/>
    </source>
</evidence>